<dbReference type="GO" id="GO:0005634">
    <property type="term" value="C:nucleus"/>
    <property type="evidence" value="ECO:0007669"/>
    <property type="project" value="UniProtKB-SubCell"/>
</dbReference>
<comment type="subcellular location">
    <subcellularLocation>
        <location evidence="1">Nucleus</location>
    </subcellularLocation>
</comment>
<feature type="region of interest" description="Disordered" evidence="6">
    <location>
        <begin position="957"/>
        <end position="1027"/>
    </location>
</feature>
<accession>A0A218VW79</accession>
<dbReference type="InterPro" id="IPR036093">
    <property type="entry name" value="NAC_dom_sf"/>
</dbReference>
<keyword evidence="5" id="KW-0539">Nucleus</keyword>
<proteinExistence type="predicted"/>
<gene>
    <name evidence="9" type="ORF">CDL15_Pgr028452</name>
</gene>
<name>A0A218VW79_PUNGR</name>
<dbReference type="PANTHER" id="PTHR31989">
    <property type="entry name" value="NAC DOMAIN-CONTAINING PROTEIN 82-RELATED"/>
    <property type="match status" value="1"/>
</dbReference>
<dbReference type="EMBL" id="MTKT01005739">
    <property type="protein sequence ID" value="OWM64735.1"/>
    <property type="molecule type" value="Genomic_DNA"/>
</dbReference>
<dbReference type="GO" id="GO:0003677">
    <property type="term" value="F:DNA binding"/>
    <property type="evidence" value="ECO:0007669"/>
    <property type="project" value="UniProtKB-KW"/>
</dbReference>
<feature type="compositionally biased region" description="Polar residues" evidence="6">
    <location>
        <begin position="1000"/>
        <end position="1027"/>
    </location>
</feature>
<keyword evidence="3" id="KW-0238">DNA-binding</keyword>
<dbReference type="SMR" id="A0A218VW79"/>
<feature type="region of interest" description="Disordered" evidence="6">
    <location>
        <begin position="655"/>
        <end position="677"/>
    </location>
</feature>
<keyword evidence="2" id="KW-0805">Transcription regulation</keyword>
<dbReference type="InterPro" id="IPR003441">
    <property type="entry name" value="NAC-dom"/>
</dbReference>
<feature type="compositionally biased region" description="Basic and acidic residues" evidence="6">
    <location>
        <begin position="229"/>
        <end position="243"/>
    </location>
</feature>
<organism evidence="9 10">
    <name type="scientific">Punica granatum</name>
    <name type="common">Pomegranate</name>
    <dbReference type="NCBI Taxonomy" id="22663"/>
    <lineage>
        <taxon>Eukaryota</taxon>
        <taxon>Viridiplantae</taxon>
        <taxon>Streptophyta</taxon>
        <taxon>Embryophyta</taxon>
        <taxon>Tracheophyta</taxon>
        <taxon>Spermatophyta</taxon>
        <taxon>Magnoliopsida</taxon>
        <taxon>eudicotyledons</taxon>
        <taxon>Gunneridae</taxon>
        <taxon>Pentapetalae</taxon>
        <taxon>rosids</taxon>
        <taxon>malvids</taxon>
        <taxon>Myrtales</taxon>
        <taxon>Lythraceae</taxon>
        <taxon>Punica</taxon>
    </lineage>
</organism>
<dbReference type="SUPFAM" id="SSF101941">
    <property type="entry name" value="NAC domain"/>
    <property type="match status" value="2"/>
</dbReference>
<keyword evidence="4" id="KW-0804">Transcription</keyword>
<evidence type="ECO:0000256" key="7">
    <source>
        <dbReference type="SAM" id="Phobius"/>
    </source>
</evidence>
<dbReference type="PROSITE" id="PS51005">
    <property type="entry name" value="NAC"/>
    <property type="match status" value="2"/>
</dbReference>
<feature type="domain" description="NAC" evidence="8">
    <location>
        <begin position="54"/>
        <end position="216"/>
    </location>
</feature>
<evidence type="ECO:0000259" key="8">
    <source>
        <dbReference type="PROSITE" id="PS51005"/>
    </source>
</evidence>
<keyword evidence="7" id="KW-0812">Transmembrane</keyword>
<evidence type="ECO:0000313" key="10">
    <source>
        <dbReference type="Proteomes" id="UP000197138"/>
    </source>
</evidence>
<dbReference type="GO" id="GO:0006355">
    <property type="term" value="P:regulation of DNA-templated transcription"/>
    <property type="evidence" value="ECO:0007669"/>
    <property type="project" value="InterPro"/>
</dbReference>
<keyword evidence="7" id="KW-1133">Transmembrane helix</keyword>
<evidence type="ECO:0000256" key="2">
    <source>
        <dbReference type="ARBA" id="ARBA00023015"/>
    </source>
</evidence>
<evidence type="ECO:0000256" key="3">
    <source>
        <dbReference type="ARBA" id="ARBA00023125"/>
    </source>
</evidence>
<evidence type="ECO:0000256" key="5">
    <source>
        <dbReference type="ARBA" id="ARBA00023242"/>
    </source>
</evidence>
<evidence type="ECO:0000256" key="6">
    <source>
        <dbReference type="SAM" id="MobiDB-lite"/>
    </source>
</evidence>
<dbReference type="Gene3D" id="2.170.150.80">
    <property type="entry name" value="NAC domain"/>
    <property type="match status" value="2"/>
</dbReference>
<feature type="transmembrane region" description="Helical" evidence="7">
    <location>
        <begin position="21"/>
        <end position="43"/>
    </location>
</feature>
<evidence type="ECO:0000256" key="4">
    <source>
        <dbReference type="ARBA" id="ARBA00023163"/>
    </source>
</evidence>
<comment type="caution">
    <text evidence="9">The sequence shown here is derived from an EMBL/GenBank/DDBJ whole genome shotgun (WGS) entry which is preliminary data.</text>
</comment>
<dbReference type="Pfam" id="PF02365">
    <property type="entry name" value="NAM"/>
    <property type="match status" value="2"/>
</dbReference>
<evidence type="ECO:0000313" key="9">
    <source>
        <dbReference type="EMBL" id="OWM64735.1"/>
    </source>
</evidence>
<sequence length="1508" mass="169366">MRTVQQLPLPGHFTLLSRQESVFSLRCVVFFLPSYVYPVPFWVTSKESMMISMKEEGYGLKSSHKSLVDHLKKKLQNPKQEYPLIPEQDIYQFEPEDNVHKYDDICGITSGDEECYYFCPFRGRSGKVISRSTPEGFWHSTGKGRKAQETDQTKWSQRNLVYYHGSKQKRVSTDWAMQEYTVESDPSFSLCYIHKKRRNKRSNKTDSAVLQPNYLDNACRPPTGSENQNKPEEVTPEASVDKTMEHQTGTRLSDMNASGYSSPSPQEGALPAQQRLSFLADAVTDCTESRVLSDPQFHQMYMVEQSPYPNNASSDTDAQQHGSWQYPLYITAELYDNGSLNLLSPPQCQYPQHVFAQPFNYGPPNFQSPPQYHLQDVFARSFNDESSSLLYPLQHVPLYPPEYQNPQNVFTRSMNRTPPCIPSPPPYQLMMPMEEIFPSIDDGFSNSSVSISQMGYFGQASAEMRSLSIDHGPQEASVNTKMESQNLPLSSNINIPEYNMSSPQQTQITAEGRSPTAQDTYYDSLQLADLDNPQDPQILMREQSPCSENTFVGGCDQEYGNWSYHSDVTPEEGGNKFIFPQTPIDQSLNYVLPGCGSPPQLPHMMPTEEIYPFNGNASFNGRCSSNINSQLDIHGQGAELPMVSMNCGRQEKNFKEAQQSTLNLQTPTPSPNSDLLSPEDLQMLQELLSVPNMQPSPDSSGGGSSSALYFGQSCDSQHTDLEVTRGFAIESPPSTQYSDLDSMLANFFASSPPPEEVLTRQAIICLQGVENYEALGTLQEESAFSLRCVVFFLPSYVCPVPFWVTSKVSMMISMKEEGYGVKSSYKSLVDHLKKKLQNPKQEYPLIPEQDIYQSEPEDLVHKYYDMYGITCGDEECYYFCPLRGSRLTQEGFWHSTGKGRKAQETDQTKWSQRNLVYYRGSQQNRVSTDWAMQEYTVESDPSFSLCYIHKKRRNKRRNMTDSAVLQPDYSDNACRPLTGSENQNEPEEIIPEASEDMTMEHQSGTRLSDMNASGYSSPSPQEGALPTQQGLSYLSDEVTDCTESRVLSDPQFHQMYMVEQSPDAQQHGSWQYPLDITAELYNNGSLNLLSPPQCQYPQHVFAQPLNYGSPNFLSPPQYHLQDVFARSFNDESSSLLYPLQHVPLYPPEYQSPQNVFTRLMNRTPPYILSPPLYQLMMPMEEIFPSIDHGFSNSSVSTTQMGYFGQASAEMRSLSIDHGAQEINFRASVNTKMESQNLPLSSNINVLECNTSPPQQTQITSEGRSPTAQDTYYDSLQLADLEDPQDPQILMRERSPCSENTFVDGCDQEYGNWSYHPDVSPEEGGNKFIFPQTPIDQSLNYVLPGCGSSPQLPHMMPTEEIYPLIGNASFNGRCSSKTNSQLDIHGQGAELPVVSMNCACQESNFKLQMPQELLSVYNVHPSSDSSGGGGPSALYFGQSCDSQQTNLEETGEFAIESPLSTQYSDLDSMLAVFSASSPPPEGISSSYPVSKSSDAIFKFWPLKATSSIL</sequence>
<evidence type="ECO:0000256" key="1">
    <source>
        <dbReference type="ARBA" id="ARBA00004123"/>
    </source>
</evidence>
<feature type="region of interest" description="Disordered" evidence="6">
    <location>
        <begin position="201"/>
        <end position="243"/>
    </location>
</feature>
<feature type="compositionally biased region" description="Polar residues" evidence="6">
    <location>
        <begin position="656"/>
        <end position="675"/>
    </location>
</feature>
<keyword evidence="7" id="KW-0472">Membrane</keyword>
<protein>
    <recommendedName>
        <fullName evidence="8">NAC domain-containing protein</fullName>
    </recommendedName>
</protein>
<dbReference type="Proteomes" id="UP000197138">
    <property type="component" value="Unassembled WGS sequence"/>
</dbReference>
<feature type="domain" description="NAC" evidence="8">
    <location>
        <begin position="815"/>
        <end position="971"/>
    </location>
</feature>
<feature type="compositionally biased region" description="Acidic residues" evidence="6">
    <location>
        <begin position="984"/>
        <end position="997"/>
    </location>
</feature>
<reference evidence="10" key="1">
    <citation type="journal article" date="2017" name="Plant J.">
        <title>The pomegranate (Punica granatum L.) genome and the genomics of punicalagin biosynthesis.</title>
        <authorList>
            <person name="Qin G."/>
            <person name="Xu C."/>
            <person name="Ming R."/>
            <person name="Tang H."/>
            <person name="Guyot R."/>
            <person name="Kramer E.M."/>
            <person name="Hu Y."/>
            <person name="Yi X."/>
            <person name="Qi Y."/>
            <person name="Xu X."/>
            <person name="Gao Z."/>
            <person name="Pan H."/>
            <person name="Jian J."/>
            <person name="Tian Y."/>
            <person name="Yue Z."/>
            <person name="Xu Y."/>
        </authorList>
    </citation>
    <scope>NUCLEOTIDE SEQUENCE [LARGE SCALE GENOMIC DNA]</scope>
    <source>
        <strain evidence="10">cv. Dabenzi</strain>
    </source>
</reference>